<keyword evidence="1" id="KW-0472">Membrane</keyword>
<dbReference type="PANTHER" id="PTHR40547">
    <property type="entry name" value="SLL0298 PROTEIN"/>
    <property type="match status" value="1"/>
</dbReference>
<gene>
    <name evidence="3" type="ORF">MW290_26375</name>
</gene>
<keyword evidence="1" id="KW-1133">Transmembrane helix</keyword>
<dbReference type="Pfam" id="PF09835">
    <property type="entry name" value="DUF2062"/>
    <property type="match status" value="1"/>
</dbReference>
<reference evidence="3" key="1">
    <citation type="submission" date="2022-05" db="EMBL/GenBank/DDBJ databases">
        <title>An RpoN-dependent PEP-CTERM gene is involved in floc formation of an Aquincola tertiaricarbonis strain.</title>
        <authorList>
            <person name="Qiu D."/>
            <person name="Xia M."/>
        </authorList>
    </citation>
    <scope>NUCLEOTIDE SEQUENCE</scope>
    <source>
        <strain evidence="3">RN12</strain>
    </source>
</reference>
<dbReference type="Proteomes" id="UP001056201">
    <property type="component" value="Chromosome 2"/>
</dbReference>
<evidence type="ECO:0000256" key="1">
    <source>
        <dbReference type="SAM" id="Phobius"/>
    </source>
</evidence>
<keyword evidence="4" id="KW-1185">Reference proteome</keyword>
<proteinExistence type="predicted"/>
<feature type="transmembrane region" description="Helical" evidence="1">
    <location>
        <begin position="71"/>
        <end position="91"/>
    </location>
</feature>
<evidence type="ECO:0000313" key="4">
    <source>
        <dbReference type="Proteomes" id="UP001056201"/>
    </source>
</evidence>
<accession>A0ABY4SDI2</accession>
<organism evidence="3 4">
    <name type="scientific">Aquincola tertiaricarbonis</name>
    <dbReference type="NCBI Taxonomy" id="391953"/>
    <lineage>
        <taxon>Bacteria</taxon>
        <taxon>Pseudomonadati</taxon>
        <taxon>Pseudomonadota</taxon>
        <taxon>Betaproteobacteria</taxon>
        <taxon>Burkholderiales</taxon>
        <taxon>Sphaerotilaceae</taxon>
        <taxon>Aquincola</taxon>
    </lineage>
</organism>
<dbReference type="InterPro" id="IPR018639">
    <property type="entry name" value="DUF2062"/>
</dbReference>
<dbReference type="EMBL" id="CP097636">
    <property type="protein sequence ID" value="URI09096.1"/>
    <property type="molecule type" value="Genomic_DNA"/>
</dbReference>
<evidence type="ECO:0000259" key="2">
    <source>
        <dbReference type="Pfam" id="PF09835"/>
    </source>
</evidence>
<dbReference type="PANTHER" id="PTHR40547:SF1">
    <property type="entry name" value="SLL0298 PROTEIN"/>
    <property type="match status" value="1"/>
</dbReference>
<feature type="transmembrane region" description="Helical" evidence="1">
    <location>
        <begin position="39"/>
        <end position="64"/>
    </location>
</feature>
<protein>
    <submittedName>
        <fullName evidence="3">DUF2062 domain-containing protein</fullName>
    </submittedName>
</protein>
<keyword evidence="1" id="KW-0812">Transmembrane</keyword>
<feature type="transmembrane region" description="Helical" evidence="1">
    <location>
        <begin position="139"/>
        <end position="162"/>
    </location>
</feature>
<name>A0ABY4SDI2_AQUTE</name>
<feature type="domain" description="DUF2062" evidence="2">
    <location>
        <begin position="18"/>
        <end position="165"/>
    </location>
</feature>
<evidence type="ECO:0000313" key="3">
    <source>
        <dbReference type="EMBL" id="URI09096.1"/>
    </source>
</evidence>
<sequence>MRWIPSREDLLQSRWLSPVAHHLQDDRLWHLERGCVARAVAIGLFFGLLLPFAQFFAAALFAVWLRAHLGVAAGATLITNPLTFAPLYWLAHRIGQAVLGDPDDEAAADAVSRHVEAAAAHQGWLSAAWDTVQDAGAPLVVGLGVMAVVAAIVGFLAVWLLWRPRKELPDHLP</sequence>
<dbReference type="RefSeq" id="WP_250197316.1">
    <property type="nucleotide sequence ID" value="NZ_CP097636.1"/>
</dbReference>